<dbReference type="Proteomes" id="UP000464658">
    <property type="component" value="Chromosome"/>
</dbReference>
<organism evidence="1 2">
    <name type="scientific">Bacillus safensis</name>
    <dbReference type="NCBI Taxonomy" id="561879"/>
    <lineage>
        <taxon>Bacteria</taxon>
        <taxon>Bacillati</taxon>
        <taxon>Bacillota</taxon>
        <taxon>Bacilli</taxon>
        <taxon>Bacillales</taxon>
        <taxon>Bacillaceae</taxon>
        <taxon>Bacillus</taxon>
    </lineage>
</organism>
<evidence type="ECO:0000313" key="2">
    <source>
        <dbReference type="Proteomes" id="UP000464658"/>
    </source>
</evidence>
<evidence type="ECO:0000313" key="1">
    <source>
        <dbReference type="EMBL" id="BBP87485.1"/>
    </source>
</evidence>
<proteinExistence type="predicted"/>
<dbReference type="EMBL" id="AP021906">
    <property type="protein sequence ID" value="BBP87485.1"/>
    <property type="molecule type" value="Genomic_DNA"/>
</dbReference>
<accession>A0A5S9M3X4</accession>
<reference evidence="1 2" key="1">
    <citation type="submission" date="2019-12" db="EMBL/GenBank/DDBJ databases">
        <title>Full genome sequence of a Bacillus safensis strain isolated from commercially available natto in Indonesia.</title>
        <authorList>
            <person name="Yoshida M."/>
            <person name="Uomi M."/>
            <person name="Waturangi D."/>
            <person name="Ekaputri J.J."/>
            <person name="Setiamarga D.H.E."/>
        </authorList>
    </citation>
    <scope>NUCLEOTIDE SEQUENCE [LARGE SCALE GENOMIC DNA]</scope>
    <source>
        <strain evidence="1 2">IDN1</strain>
    </source>
</reference>
<sequence length="132" mass="13918">MQKGTKGAAGETAAMAGIMKDSKDTWVGSVDSMKSSISSTMAKIMEPAKPHIQAAMGWFSTQFSKLPDIIFGIGKVMQPAFNTIGSIFKNISGPAQTAKQAIMGVFGVMQGKGTGERLEGYGILSQLFPPAR</sequence>
<name>A0A5S9M3X4_BACIA</name>
<gene>
    <name evidence="1" type="ORF">BsIDN1_11030</name>
</gene>
<dbReference type="AlphaFoldDB" id="A0A5S9M3X4"/>
<protein>
    <submittedName>
        <fullName evidence="1">Uncharacterized protein</fullName>
    </submittedName>
</protein>